<organism evidence="4">
    <name type="scientific">Arundo donax</name>
    <name type="common">Giant reed</name>
    <name type="synonym">Donax arundinaceus</name>
    <dbReference type="NCBI Taxonomy" id="35708"/>
    <lineage>
        <taxon>Eukaryota</taxon>
        <taxon>Viridiplantae</taxon>
        <taxon>Streptophyta</taxon>
        <taxon>Embryophyta</taxon>
        <taxon>Tracheophyta</taxon>
        <taxon>Spermatophyta</taxon>
        <taxon>Magnoliopsida</taxon>
        <taxon>Liliopsida</taxon>
        <taxon>Poales</taxon>
        <taxon>Poaceae</taxon>
        <taxon>PACMAD clade</taxon>
        <taxon>Arundinoideae</taxon>
        <taxon>Arundineae</taxon>
        <taxon>Arundo</taxon>
    </lineage>
</organism>
<evidence type="ECO:0000256" key="2">
    <source>
        <dbReference type="ARBA" id="ARBA00023186"/>
    </source>
</evidence>
<dbReference type="InterPro" id="IPR036020">
    <property type="entry name" value="WW_dom_sf"/>
</dbReference>
<protein>
    <recommendedName>
        <fullName evidence="3">WW domain-containing protein</fullName>
    </recommendedName>
</protein>
<evidence type="ECO:0000259" key="3">
    <source>
        <dbReference type="PROSITE" id="PS50020"/>
    </source>
</evidence>
<dbReference type="GO" id="GO:0005524">
    <property type="term" value="F:ATP binding"/>
    <property type="evidence" value="ECO:0007669"/>
    <property type="project" value="InterPro"/>
</dbReference>
<dbReference type="PANTHER" id="PTHR11864:SF0">
    <property type="entry name" value="PRP40 PRE-MRNA PROCESSING FACTOR 40 HOMOLOG A (YEAST)"/>
    <property type="match status" value="1"/>
</dbReference>
<dbReference type="GO" id="GO:0016887">
    <property type="term" value="F:ATP hydrolysis activity"/>
    <property type="evidence" value="ECO:0007669"/>
    <property type="project" value="InterPro"/>
</dbReference>
<dbReference type="EMBL" id="GBRH01176453">
    <property type="protein sequence ID" value="JAE21443.1"/>
    <property type="molecule type" value="Transcribed_RNA"/>
</dbReference>
<dbReference type="CDD" id="cd00201">
    <property type="entry name" value="WW"/>
    <property type="match status" value="2"/>
</dbReference>
<evidence type="ECO:0000313" key="4">
    <source>
        <dbReference type="EMBL" id="JAE21443.1"/>
    </source>
</evidence>
<dbReference type="GO" id="GO:0045292">
    <property type="term" value="P:mRNA cis splicing, via spliceosome"/>
    <property type="evidence" value="ECO:0007669"/>
    <property type="project" value="InterPro"/>
</dbReference>
<keyword evidence="2" id="KW-0143">Chaperone</keyword>
<dbReference type="InterPro" id="IPR039726">
    <property type="entry name" value="Prp40-like"/>
</dbReference>
<proteinExistence type="inferred from homology"/>
<dbReference type="SUPFAM" id="SSF51045">
    <property type="entry name" value="WW domain"/>
    <property type="match status" value="2"/>
</dbReference>
<dbReference type="PROSITE" id="PS50020">
    <property type="entry name" value="WW_DOMAIN_2"/>
    <property type="match status" value="2"/>
</dbReference>
<dbReference type="AlphaFoldDB" id="A0A0A9GL88"/>
<feature type="domain" description="WW" evidence="3">
    <location>
        <begin position="94"/>
        <end position="127"/>
    </location>
</feature>
<dbReference type="Gene3D" id="2.20.70.10">
    <property type="match status" value="2"/>
</dbReference>
<dbReference type="GO" id="GO:0005685">
    <property type="term" value="C:U1 snRNP"/>
    <property type="evidence" value="ECO:0007669"/>
    <property type="project" value="TreeGrafter"/>
</dbReference>
<dbReference type="Pfam" id="PF00183">
    <property type="entry name" value="HSP90"/>
    <property type="match status" value="1"/>
</dbReference>
<evidence type="ECO:0000256" key="1">
    <source>
        <dbReference type="ARBA" id="ARBA00008239"/>
    </source>
</evidence>
<dbReference type="GO" id="GO:0051082">
    <property type="term" value="F:unfolded protein binding"/>
    <property type="evidence" value="ECO:0007669"/>
    <property type="project" value="InterPro"/>
</dbReference>
<dbReference type="InterPro" id="IPR037196">
    <property type="entry name" value="HSP90_C"/>
</dbReference>
<feature type="domain" description="WW" evidence="3">
    <location>
        <begin position="53"/>
        <end position="86"/>
    </location>
</feature>
<dbReference type="InterPro" id="IPR001202">
    <property type="entry name" value="WW_dom"/>
</dbReference>
<dbReference type="Gene3D" id="1.20.120.790">
    <property type="entry name" value="Heat shock protein 90, C-terminal domain"/>
    <property type="match status" value="1"/>
</dbReference>
<name>A0A0A9GL88_ARUDO</name>
<reference evidence="4" key="1">
    <citation type="submission" date="2014-09" db="EMBL/GenBank/DDBJ databases">
        <authorList>
            <person name="Magalhaes I.L.F."/>
            <person name="Oliveira U."/>
            <person name="Santos F.R."/>
            <person name="Vidigal T.H.D.A."/>
            <person name="Brescovit A.D."/>
            <person name="Santos A.J."/>
        </authorList>
    </citation>
    <scope>NUCLEOTIDE SEQUENCE</scope>
    <source>
        <tissue evidence="4">Shoot tissue taken approximately 20 cm above the soil surface</tissue>
    </source>
</reference>
<dbReference type="SMART" id="SM00456">
    <property type="entry name" value="WW"/>
    <property type="match status" value="2"/>
</dbReference>
<sequence length="223" mass="25567">MATITQFSGPTPQPPRYPMMHYGASPEQCAICEMWNSEWYDETGECYIVPMDNETQSDWKRWTTAVGQMCYYNIKTGQSTWEKPAELMTPLEKADASTEWTEYCTPEALRYYYNKVTKQSQWLIPDELQAARELAVKAENEHDGETRKTAGAIVSSTSVDLELGDEDDENKETKQEYTLLCEWVKQQLGDKVVKVQISKRSSSPCVLVSGKFGWFANMERLCC</sequence>
<dbReference type="PROSITE" id="PS01159">
    <property type="entry name" value="WW_DOMAIN_1"/>
    <property type="match status" value="2"/>
</dbReference>
<dbReference type="GO" id="GO:0140662">
    <property type="term" value="F:ATP-dependent protein folding chaperone"/>
    <property type="evidence" value="ECO:0007669"/>
    <property type="project" value="InterPro"/>
</dbReference>
<dbReference type="Pfam" id="PF00397">
    <property type="entry name" value="WW"/>
    <property type="match status" value="1"/>
</dbReference>
<dbReference type="PANTHER" id="PTHR11864">
    <property type="entry name" value="PRE-MRNA-PROCESSING PROTEIN PRP40"/>
    <property type="match status" value="1"/>
</dbReference>
<dbReference type="InterPro" id="IPR001404">
    <property type="entry name" value="Hsp90_fam"/>
</dbReference>
<reference evidence="4" key="2">
    <citation type="journal article" date="2015" name="Data Brief">
        <title>Shoot transcriptome of the giant reed, Arundo donax.</title>
        <authorList>
            <person name="Barrero R.A."/>
            <person name="Guerrero F.D."/>
            <person name="Moolhuijzen P."/>
            <person name="Goolsby J.A."/>
            <person name="Tidwell J."/>
            <person name="Bellgard S.E."/>
            <person name="Bellgard M.I."/>
        </authorList>
    </citation>
    <scope>NUCLEOTIDE SEQUENCE</scope>
    <source>
        <tissue evidence="4">Shoot tissue taken approximately 20 cm above the soil surface</tissue>
    </source>
</reference>
<dbReference type="GO" id="GO:0003723">
    <property type="term" value="F:RNA binding"/>
    <property type="evidence" value="ECO:0007669"/>
    <property type="project" value="TreeGrafter"/>
</dbReference>
<comment type="similarity">
    <text evidence="1">Belongs to the heat shock protein 90 family.</text>
</comment>
<accession>A0A0A9GL88</accession>
<dbReference type="SUPFAM" id="SSF110942">
    <property type="entry name" value="HSP90 C-terminal domain"/>
    <property type="match status" value="1"/>
</dbReference>
<dbReference type="GO" id="GO:0071004">
    <property type="term" value="C:U2-type prespliceosome"/>
    <property type="evidence" value="ECO:0007669"/>
    <property type="project" value="TreeGrafter"/>
</dbReference>